<keyword evidence="4" id="KW-0067">ATP-binding</keyword>
<dbReference type="EMBL" id="JBJUIK010000016">
    <property type="protein sequence ID" value="KAL3499316.1"/>
    <property type="molecule type" value="Genomic_DNA"/>
</dbReference>
<evidence type="ECO:0000256" key="2">
    <source>
        <dbReference type="ARBA" id="ARBA00022801"/>
    </source>
</evidence>
<evidence type="ECO:0000256" key="3">
    <source>
        <dbReference type="ARBA" id="ARBA00022806"/>
    </source>
</evidence>
<dbReference type="InterPro" id="IPR050615">
    <property type="entry name" value="ATP-dep_DNA_Helicase"/>
</dbReference>
<dbReference type="GO" id="GO:0016787">
    <property type="term" value="F:hydrolase activity"/>
    <property type="evidence" value="ECO:0007669"/>
    <property type="project" value="UniProtKB-KW"/>
</dbReference>
<dbReference type="PANTHER" id="PTHR11274:SF0">
    <property type="entry name" value="GENERAL TRANSCRIPTION AND DNA REPAIR FACTOR IIH HELICASE SUBUNIT XPB"/>
    <property type="match status" value="1"/>
</dbReference>
<dbReference type="Pfam" id="PF16203">
    <property type="entry name" value="ERCC3_RAD25_C"/>
    <property type="match status" value="2"/>
</dbReference>
<proteinExistence type="predicted"/>
<comment type="caution">
    <text evidence="6">The sequence shown here is derived from an EMBL/GenBank/DDBJ whole genome shotgun (WGS) entry which is preliminary data.</text>
</comment>
<dbReference type="AlphaFoldDB" id="A0ABD2XXS5"/>
<evidence type="ECO:0000259" key="5">
    <source>
        <dbReference type="Pfam" id="PF16203"/>
    </source>
</evidence>
<reference evidence="6 7" key="1">
    <citation type="submission" date="2024-11" db="EMBL/GenBank/DDBJ databases">
        <title>A near-complete genome assembly of Cinchona calisaya.</title>
        <authorList>
            <person name="Lian D.C."/>
            <person name="Zhao X.W."/>
            <person name="Wei L."/>
        </authorList>
    </citation>
    <scope>NUCLEOTIDE SEQUENCE [LARGE SCALE GENOMIC DNA]</scope>
    <source>
        <tissue evidence="6">Nenye</tissue>
    </source>
</reference>
<feature type="domain" description="ERCC3/RAD25/XPB helicase C-terminal" evidence="5">
    <location>
        <begin position="106"/>
        <end position="167"/>
    </location>
</feature>
<dbReference type="Proteomes" id="UP001630127">
    <property type="component" value="Unassembled WGS sequence"/>
</dbReference>
<dbReference type="PANTHER" id="PTHR11274">
    <property type="entry name" value="RAD25/XP-B DNA REPAIR HELICASE"/>
    <property type="match status" value="1"/>
</dbReference>
<accession>A0ABD2XXS5</accession>
<feature type="domain" description="ERCC3/RAD25/XPB helicase C-terminal" evidence="5">
    <location>
        <begin position="50"/>
        <end position="83"/>
    </location>
</feature>
<name>A0ABD2XXS5_9GENT</name>
<protein>
    <recommendedName>
        <fullName evidence="5">ERCC3/RAD25/XPB helicase C-terminal domain-containing protein</fullName>
    </recommendedName>
</protein>
<organism evidence="6 7">
    <name type="scientific">Cinchona calisaya</name>
    <dbReference type="NCBI Taxonomy" id="153742"/>
    <lineage>
        <taxon>Eukaryota</taxon>
        <taxon>Viridiplantae</taxon>
        <taxon>Streptophyta</taxon>
        <taxon>Embryophyta</taxon>
        <taxon>Tracheophyta</taxon>
        <taxon>Spermatophyta</taxon>
        <taxon>Magnoliopsida</taxon>
        <taxon>eudicotyledons</taxon>
        <taxon>Gunneridae</taxon>
        <taxon>Pentapetalae</taxon>
        <taxon>asterids</taxon>
        <taxon>lamiids</taxon>
        <taxon>Gentianales</taxon>
        <taxon>Rubiaceae</taxon>
        <taxon>Cinchonoideae</taxon>
        <taxon>Cinchoneae</taxon>
        <taxon>Cinchona</taxon>
    </lineage>
</organism>
<evidence type="ECO:0000256" key="4">
    <source>
        <dbReference type="ARBA" id="ARBA00022840"/>
    </source>
</evidence>
<dbReference type="GO" id="GO:0004386">
    <property type="term" value="F:helicase activity"/>
    <property type="evidence" value="ECO:0007669"/>
    <property type="project" value="UniProtKB-KW"/>
</dbReference>
<evidence type="ECO:0000313" key="7">
    <source>
        <dbReference type="Proteomes" id="UP001630127"/>
    </source>
</evidence>
<evidence type="ECO:0000256" key="1">
    <source>
        <dbReference type="ARBA" id="ARBA00022741"/>
    </source>
</evidence>
<dbReference type="InterPro" id="IPR032438">
    <property type="entry name" value="ERCC3_RAD25_C"/>
</dbReference>
<keyword evidence="3" id="KW-0347">Helicase</keyword>
<keyword evidence="7" id="KW-1185">Reference proteome</keyword>
<sequence length="201" mass="22824">MVGFGGKHSKESEKIIEEIRNREWGLLLIDEVHVVPARMFRKVISLTSLTRSDKAVVFVDNLFALREYAMKLRKPMIYRATRSGVMLVQDVKMFKDLDLFSGLRKCSKRQQVLIDQGYSFKVITSLPPPDSRPELSYHCLDEQIVLLGKVLIAGDDVVGLEQLEEDADGMTLQKAHRSTGYMSVMSGASGMVYMEYKCGYF</sequence>
<keyword evidence="1" id="KW-0547">Nucleotide-binding</keyword>
<gene>
    <name evidence="6" type="ORF">ACH5RR_038409</name>
</gene>
<evidence type="ECO:0000313" key="6">
    <source>
        <dbReference type="EMBL" id="KAL3499316.1"/>
    </source>
</evidence>
<keyword evidence="2" id="KW-0378">Hydrolase</keyword>
<dbReference type="GO" id="GO:0005524">
    <property type="term" value="F:ATP binding"/>
    <property type="evidence" value="ECO:0007669"/>
    <property type="project" value="UniProtKB-KW"/>
</dbReference>